<gene>
    <name evidence="1" type="ORF">QTG54_013610</name>
</gene>
<name>A0AAD8XYD4_9STRA</name>
<keyword evidence="2" id="KW-1185">Reference proteome</keyword>
<dbReference type="InterPro" id="IPR036188">
    <property type="entry name" value="FAD/NAD-bd_sf"/>
</dbReference>
<dbReference type="Proteomes" id="UP001224775">
    <property type="component" value="Unassembled WGS sequence"/>
</dbReference>
<dbReference type="Pfam" id="PF13450">
    <property type="entry name" value="NAD_binding_8"/>
    <property type="match status" value="1"/>
</dbReference>
<dbReference type="SUPFAM" id="SSF51905">
    <property type="entry name" value="FAD/NAD(P)-binding domain"/>
    <property type="match status" value="1"/>
</dbReference>
<protein>
    <submittedName>
        <fullName evidence="1">Uncharacterized protein</fullName>
    </submittedName>
</protein>
<proteinExistence type="predicted"/>
<dbReference type="Gene3D" id="3.50.50.60">
    <property type="entry name" value="FAD/NAD(P)-binding domain"/>
    <property type="match status" value="2"/>
</dbReference>
<reference evidence="1" key="1">
    <citation type="submission" date="2023-06" db="EMBL/GenBank/DDBJ databases">
        <title>Survivors Of The Sea: Transcriptome response of Skeletonema marinoi to long-term dormancy.</title>
        <authorList>
            <person name="Pinder M.I.M."/>
            <person name="Kourtchenko O."/>
            <person name="Robertson E.K."/>
            <person name="Larsson T."/>
            <person name="Maumus F."/>
            <person name="Osuna-Cruz C.M."/>
            <person name="Vancaester E."/>
            <person name="Stenow R."/>
            <person name="Vandepoele K."/>
            <person name="Ploug H."/>
            <person name="Bruchert V."/>
            <person name="Godhe A."/>
            <person name="Topel M."/>
        </authorList>
    </citation>
    <scope>NUCLEOTIDE SEQUENCE</scope>
    <source>
        <strain evidence="1">R05AC</strain>
    </source>
</reference>
<organism evidence="1 2">
    <name type="scientific">Skeletonema marinoi</name>
    <dbReference type="NCBI Taxonomy" id="267567"/>
    <lineage>
        <taxon>Eukaryota</taxon>
        <taxon>Sar</taxon>
        <taxon>Stramenopiles</taxon>
        <taxon>Ochrophyta</taxon>
        <taxon>Bacillariophyta</taxon>
        <taxon>Coscinodiscophyceae</taxon>
        <taxon>Thalassiosirophycidae</taxon>
        <taxon>Thalassiosirales</taxon>
        <taxon>Skeletonemataceae</taxon>
        <taxon>Skeletonema</taxon>
        <taxon>Skeletonema marinoi-dohrnii complex</taxon>
    </lineage>
</organism>
<sequence>MGKQQDQNTTAAAAQAAATKEKEATYLVIGAGTAGLSFIDSLLTLDANATVILVDRNSQPGGHWTKSYPYVRLHQASCNYGVNSLPLSNIRDKKGNERFSVNDLATGQEIKDYYKVVVEQFRECGRVHLYFNCEYSKDDSGNHFVTNIDTNEVTRVSCKKVVVVHTNLLVPSMRNGPPFPIDSSINSAPLNELPTHVASKQYKKYVVIGAGKTGSDAITYLLRNGVDQSAITWITSRDIWYFVRDGLWGGYKSYRKDTVKLVDPLVKCKSLYEAFLQYEKDGIMARLDTSTIPEVFKGATIDKSELAGFKSIKNVVRLGRVTSITSDEIKLEKGTVPLPAPPADTLFVDCMADLDGTLYGYRHPEDFKIFDGNQINLGPVVVSFNISCSSAIIAYIESTFADDSEMRNNLLYFGTGENHTKPNFKMFFSQFYYQNKTFNALGAYPPAMQFVLNSRTFLDAPCHHYLGLPGFIWAMVGPSQMAKKASKFVERVENGDFPDCQDCFGVAGRKLPEPKDLKIKEKSKVKSNYPPQKPKSKFGLNCCASVDIVNAVEKSGDSTNMNGAVKSNA</sequence>
<evidence type="ECO:0000313" key="2">
    <source>
        <dbReference type="Proteomes" id="UP001224775"/>
    </source>
</evidence>
<dbReference type="AlphaFoldDB" id="A0AAD8XYD4"/>
<evidence type="ECO:0000313" key="1">
    <source>
        <dbReference type="EMBL" id="KAK1735904.1"/>
    </source>
</evidence>
<accession>A0AAD8XYD4</accession>
<dbReference type="EMBL" id="JATAAI010000032">
    <property type="protein sequence ID" value="KAK1735904.1"/>
    <property type="molecule type" value="Genomic_DNA"/>
</dbReference>
<comment type="caution">
    <text evidence="1">The sequence shown here is derived from an EMBL/GenBank/DDBJ whole genome shotgun (WGS) entry which is preliminary data.</text>
</comment>